<protein>
    <submittedName>
        <fullName evidence="2">Uncharacterized protein</fullName>
    </submittedName>
</protein>
<keyword evidence="1" id="KW-0732">Signal</keyword>
<gene>
    <name evidence="2" type="ORF">PDESU_06377</name>
</gene>
<feature type="chain" id="PRO_5025609063" evidence="1">
    <location>
        <begin position="22"/>
        <end position="110"/>
    </location>
</feature>
<dbReference type="EMBL" id="CAAHFG010000005">
    <property type="protein sequence ID" value="VGO17775.1"/>
    <property type="molecule type" value="Genomic_DNA"/>
</dbReference>
<reference evidence="2 3" key="1">
    <citation type="submission" date="2019-04" db="EMBL/GenBank/DDBJ databases">
        <authorList>
            <person name="Van Vliet M D."/>
        </authorList>
    </citation>
    <scope>NUCLEOTIDE SEQUENCE [LARGE SCALE GENOMIC DNA]</scope>
    <source>
        <strain evidence="2 3">F1</strain>
    </source>
</reference>
<keyword evidence="3" id="KW-1185">Reference proteome</keyword>
<name>A0A6C2UCE4_PONDE</name>
<evidence type="ECO:0000256" key="1">
    <source>
        <dbReference type="SAM" id="SignalP"/>
    </source>
</evidence>
<feature type="signal peptide" evidence="1">
    <location>
        <begin position="1"/>
        <end position="21"/>
    </location>
</feature>
<dbReference type="AlphaFoldDB" id="A0A6C2UCE4"/>
<evidence type="ECO:0000313" key="3">
    <source>
        <dbReference type="Proteomes" id="UP000366872"/>
    </source>
</evidence>
<proteinExistence type="predicted"/>
<evidence type="ECO:0000313" key="2">
    <source>
        <dbReference type="EMBL" id="VGO17775.1"/>
    </source>
</evidence>
<dbReference type="RefSeq" id="WP_222847389.1">
    <property type="nucleotide sequence ID" value="NZ_CAAHFG010000005.1"/>
</dbReference>
<sequence>MFKRPVLLLSAAIVFGASVEAADSPWTRGNRIAISTDGNPDADADDVGATPFTLTVLAKAGLQDILVHYDFNNSLEYKRIEPDHLCLAEFIHSLFPIEEYRIKRSKTIGW</sequence>
<dbReference type="Proteomes" id="UP000366872">
    <property type="component" value="Unassembled WGS sequence"/>
</dbReference>
<accession>A0A6C2UCE4</accession>
<organism evidence="2 3">
    <name type="scientific">Pontiella desulfatans</name>
    <dbReference type="NCBI Taxonomy" id="2750659"/>
    <lineage>
        <taxon>Bacteria</taxon>
        <taxon>Pseudomonadati</taxon>
        <taxon>Kiritimatiellota</taxon>
        <taxon>Kiritimatiellia</taxon>
        <taxon>Kiritimatiellales</taxon>
        <taxon>Pontiellaceae</taxon>
        <taxon>Pontiella</taxon>
    </lineage>
</organism>